<dbReference type="KEGG" id="pmrn:116944597"/>
<dbReference type="GO" id="GO:0005743">
    <property type="term" value="C:mitochondrial inner membrane"/>
    <property type="evidence" value="ECO:0007669"/>
    <property type="project" value="UniProtKB-SubCell"/>
</dbReference>
<proteinExistence type="inferred from homology"/>
<reference evidence="17" key="1">
    <citation type="submission" date="2025-08" db="UniProtKB">
        <authorList>
            <consortium name="RefSeq"/>
        </authorList>
    </citation>
    <scope>IDENTIFICATION</scope>
    <source>
        <tissue evidence="17">Sperm</tissue>
    </source>
</reference>
<evidence type="ECO:0000256" key="8">
    <source>
        <dbReference type="ARBA" id="ARBA00022792"/>
    </source>
</evidence>
<dbReference type="Pfam" id="PF15879">
    <property type="entry name" value="MWFE"/>
    <property type="match status" value="1"/>
</dbReference>
<dbReference type="AlphaFoldDB" id="A0AAJ7WY84"/>
<evidence type="ECO:0000313" key="17">
    <source>
        <dbReference type="RefSeq" id="XP_032814192.1"/>
    </source>
</evidence>
<keyword evidence="10 15" id="KW-1133">Transmembrane helix</keyword>
<evidence type="ECO:0000256" key="4">
    <source>
        <dbReference type="ARBA" id="ARBA00016392"/>
    </source>
</evidence>
<keyword evidence="9" id="KW-0249">Electron transport</keyword>
<dbReference type="Proteomes" id="UP001318040">
    <property type="component" value="Chromosome 21"/>
</dbReference>
<evidence type="ECO:0000256" key="10">
    <source>
        <dbReference type="ARBA" id="ARBA00022989"/>
    </source>
</evidence>
<comment type="similarity">
    <text evidence="3">Belongs to the complex I NDUFA1 subunit family.</text>
</comment>
<gene>
    <name evidence="17" type="primary">NDUFA1</name>
</gene>
<evidence type="ECO:0000256" key="1">
    <source>
        <dbReference type="ARBA" id="ARBA00003195"/>
    </source>
</evidence>
<comment type="subcellular location">
    <subcellularLocation>
        <location evidence="2">Mitochondrion inner membrane</location>
        <topology evidence="2">Single-pass membrane protein</topology>
        <orientation evidence="2">Matrix side</orientation>
    </subcellularLocation>
</comment>
<evidence type="ECO:0000256" key="7">
    <source>
        <dbReference type="ARBA" id="ARBA00022692"/>
    </source>
</evidence>
<dbReference type="PANTHER" id="PTHR17098:SF2">
    <property type="entry name" value="NADH DEHYDROGENASE [UBIQUINONE] 1 ALPHA SUBCOMPLEX SUBUNIT 1"/>
    <property type="match status" value="1"/>
</dbReference>
<evidence type="ECO:0000256" key="6">
    <source>
        <dbReference type="ARBA" id="ARBA00022660"/>
    </source>
</evidence>
<protein>
    <recommendedName>
        <fullName evidence="4">NADH dehydrogenase [ubiquinone] 1 alpha subcomplex subunit 1</fullName>
    </recommendedName>
    <alternativeName>
        <fullName evidence="14">Complex I-MWFE</fullName>
    </alternativeName>
    <alternativeName>
        <fullName evidence="13">NADH-ubiquinone oxidoreductase MWFE subunit</fullName>
    </alternativeName>
</protein>
<evidence type="ECO:0000256" key="13">
    <source>
        <dbReference type="ARBA" id="ARBA00029847"/>
    </source>
</evidence>
<evidence type="ECO:0000256" key="3">
    <source>
        <dbReference type="ARBA" id="ARBA00009960"/>
    </source>
</evidence>
<keyword evidence="16" id="KW-1185">Reference proteome</keyword>
<dbReference type="PANTHER" id="PTHR17098">
    <property type="entry name" value="NADH-UBIQUINONE OXIDOREDUCTASE MWFE SUBUNIT"/>
    <property type="match status" value="1"/>
</dbReference>
<dbReference type="InterPro" id="IPR017384">
    <property type="entry name" value="NADH_Ub_cplx-1_asu_su-1"/>
</dbReference>
<evidence type="ECO:0000256" key="5">
    <source>
        <dbReference type="ARBA" id="ARBA00022448"/>
    </source>
</evidence>
<evidence type="ECO:0000313" key="16">
    <source>
        <dbReference type="Proteomes" id="UP001318040"/>
    </source>
</evidence>
<evidence type="ECO:0000256" key="11">
    <source>
        <dbReference type="ARBA" id="ARBA00023128"/>
    </source>
</evidence>
<evidence type="ECO:0000256" key="2">
    <source>
        <dbReference type="ARBA" id="ARBA00004298"/>
    </source>
</evidence>
<accession>A0AAJ7WY84</accession>
<comment type="function">
    <text evidence="1">Accessory subunit of the mitochondrial membrane respiratory chain NADH dehydrogenase (Complex I), that is believed not to be involved in catalysis. Complex I functions in the transfer of electrons from NADH to the respiratory chain. The immediate electron acceptor for the enzyme is believed to be ubiquinone.</text>
</comment>
<keyword evidence="7 15" id="KW-0812">Transmembrane</keyword>
<keyword evidence="6" id="KW-0679">Respiratory chain</keyword>
<dbReference type="GeneID" id="116944597"/>
<sequence>MWYEILPGLTIMTVALMVPGFTTMFLQRASSGWKEKRVVSDAFGFMMLKRDARVSGTNTYYQSKGLENIN</sequence>
<keyword evidence="5" id="KW-0813">Transport</keyword>
<evidence type="ECO:0000256" key="9">
    <source>
        <dbReference type="ARBA" id="ARBA00022982"/>
    </source>
</evidence>
<name>A0AAJ7WY84_PETMA</name>
<feature type="transmembrane region" description="Helical" evidence="15">
    <location>
        <begin position="6"/>
        <end position="26"/>
    </location>
</feature>
<keyword evidence="8" id="KW-0999">Mitochondrion inner membrane</keyword>
<evidence type="ECO:0000256" key="15">
    <source>
        <dbReference type="SAM" id="Phobius"/>
    </source>
</evidence>
<evidence type="ECO:0000256" key="12">
    <source>
        <dbReference type="ARBA" id="ARBA00023136"/>
    </source>
</evidence>
<organism evidence="16 17">
    <name type="scientific">Petromyzon marinus</name>
    <name type="common">Sea lamprey</name>
    <dbReference type="NCBI Taxonomy" id="7757"/>
    <lineage>
        <taxon>Eukaryota</taxon>
        <taxon>Metazoa</taxon>
        <taxon>Chordata</taxon>
        <taxon>Craniata</taxon>
        <taxon>Vertebrata</taxon>
        <taxon>Cyclostomata</taxon>
        <taxon>Hyperoartia</taxon>
        <taxon>Petromyzontiformes</taxon>
        <taxon>Petromyzontidae</taxon>
        <taxon>Petromyzon</taxon>
    </lineage>
</organism>
<keyword evidence="12 15" id="KW-0472">Membrane</keyword>
<evidence type="ECO:0000256" key="14">
    <source>
        <dbReference type="ARBA" id="ARBA00033255"/>
    </source>
</evidence>
<keyword evidence="11" id="KW-0496">Mitochondrion</keyword>
<dbReference type="RefSeq" id="XP_032814192.1">
    <property type="nucleotide sequence ID" value="XM_032958301.1"/>
</dbReference>
<dbReference type="CTD" id="4694"/>